<dbReference type="AlphaFoldDB" id="A0AAV0H2C2"/>
<evidence type="ECO:0000259" key="1">
    <source>
        <dbReference type="Pfam" id="PF16880"/>
    </source>
</evidence>
<evidence type="ECO:0000313" key="3">
    <source>
        <dbReference type="EMBL" id="CAI0379352.1"/>
    </source>
</evidence>
<dbReference type="InterPro" id="IPR040990">
    <property type="entry name" value="DUF5600"/>
</dbReference>
<comment type="caution">
    <text evidence="3">The sequence shown here is derived from an EMBL/GenBank/DDBJ whole genome shotgun (WGS) entry which is preliminary data.</text>
</comment>
<sequence>MSTSSSSDFDANGTPQVETSPLLRWFPSLKSAKKVSPSSEKSIIDGLKKLYRQKLEVTYGYNGFVSPLLTNNDFDAKPMVMVLGARIGTEPTTDSFVAVMSGPDDKTIPGNNIAGQPDMPFYGITAFGKEFMSKFKCSQMSHPLIKVHGTLLWSLARVLSTPEAIRVYTCSFEDNPIDENIVGPLGKKMIETDQSDLLSDIKYIPKKVFYHKINEFVKRARAAKIYAHIIGHLKKEMPFMIGSEGFSLSFRCFPNVEQFKEVLRGRNFTKFPRLKPKMIQAIDDIVAYEIPNLLKKARDSYD</sequence>
<evidence type="ECO:0000313" key="4">
    <source>
        <dbReference type="Proteomes" id="UP001154282"/>
    </source>
</evidence>
<gene>
    <name evidence="3" type="ORF">LITE_LOCUS2230</name>
</gene>
<dbReference type="Pfam" id="PF18150">
    <property type="entry name" value="DUF5600"/>
    <property type="match status" value="2"/>
</dbReference>
<feature type="domain" description="EH" evidence="1">
    <location>
        <begin position="46"/>
        <end position="75"/>
    </location>
</feature>
<feature type="domain" description="DUF5600" evidence="2">
    <location>
        <begin position="246"/>
        <end position="293"/>
    </location>
</feature>
<dbReference type="EMBL" id="CAMGYJ010000002">
    <property type="protein sequence ID" value="CAI0379352.1"/>
    <property type="molecule type" value="Genomic_DNA"/>
</dbReference>
<name>A0AAV0H2C2_9ROSI</name>
<dbReference type="InterPro" id="IPR027417">
    <property type="entry name" value="P-loop_NTPase"/>
</dbReference>
<dbReference type="Pfam" id="PF16880">
    <property type="entry name" value="EHD_N"/>
    <property type="match status" value="1"/>
</dbReference>
<reference evidence="3" key="1">
    <citation type="submission" date="2022-08" db="EMBL/GenBank/DDBJ databases">
        <authorList>
            <person name="Gutierrez-Valencia J."/>
        </authorList>
    </citation>
    <scope>NUCLEOTIDE SEQUENCE</scope>
</reference>
<dbReference type="Proteomes" id="UP001154282">
    <property type="component" value="Unassembled WGS sequence"/>
</dbReference>
<keyword evidence="4" id="KW-1185">Reference proteome</keyword>
<feature type="domain" description="DUF5600" evidence="2">
    <location>
        <begin position="211"/>
        <end position="244"/>
    </location>
</feature>
<evidence type="ECO:0000259" key="2">
    <source>
        <dbReference type="Pfam" id="PF18150"/>
    </source>
</evidence>
<dbReference type="InterPro" id="IPR031692">
    <property type="entry name" value="EHD_N"/>
</dbReference>
<protein>
    <submittedName>
        <fullName evidence="3">Uncharacterized protein</fullName>
    </submittedName>
</protein>
<organism evidence="3 4">
    <name type="scientific">Linum tenue</name>
    <dbReference type="NCBI Taxonomy" id="586396"/>
    <lineage>
        <taxon>Eukaryota</taxon>
        <taxon>Viridiplantae</taxon>
        <taxon>Streptophyta</taxon>
        <taxon>Embryophyta</taxon>
        <taxon>Tracheophyta</taxon>
        <taxon>Spermatophyta</taxon>
        <taxon>Magnoliopsida</taxon>
        <taxon>eudicotyledons</taxon>
        <taxon>Gunneridae</taxon>
        <taxon>Pentapetalae</taxon>
        <taxon>rosids</taxon>
        <taxon>fabids</taxon>
        <taxon>Malpighiales</taxon>
        <taxon>Linaceae</taxon>
        <taxon>Linum</taxon>
    </lineage>
</organism>
<proteinExistence type="predicted"/>
<dbReference type="Gene3D" id="3.40.50.300">
    <property type="entry name" value="P-loop containing nucleotide triphosphate hydrolases"/>
    <property type="match status" value="1"/>
</dbReference>
<accession>A0AAV0H2C2</accession>
<dbReference type="Gene3D" id="1.10.268.20">
    <property type="match status" value="3"/>
</dbReference>